<evidence type="ECO:0000313" key="2">
    <source>
        <dbReference type="Proteomes" id="UP001163321"/>
    </source>
</evidence>
<dbReference type="EMBL" id="CM047584">
    <property type="protein sequence ID" value="KAI9911402.1"/>
    <property type="molecule type" value="Genomic_DNA"/>
</dbReference>
<name>A0ACC0VYQ4_9STRA</name>
<organism evidence="1 2">
    <name type="scientific">Peronosclerospora sorghi</name>
    <dbReference type="NCBI Taxonomy" id="230839"/>
    <lineage>
        <taxon>Eukaryota</taxon>
        <taxon>Sar</taxon>
        <taxon>Stramenopiles</taxon>
        <taxon>Oomycota</taxon>
        <taxon>Peronosporomycetes</taxon>
        <taxon>Peronosporales</taxon>
        <taxon>Peronosporaceae</taxon>
        <taxon>Peronosclerospora</taxon>
    </lineage>
</organism>
<accession>A0ACC0VYQ4</accession>
<reference evidence="1 2" key="1">
    <citation type="journal article" date="2022" name="bioRxiv">
        <title>The genome of the oomycete Peronosclerospora sorghi, a cosmopolitan pathogen of maize and sorghum, is inflated with dispersed pseudogenes.</title>
        <authorList>
            <person name="Fletcher K."/>
            <person name="Martin F."/>
            <person name="Isakeit T."/>
            <person name="Cavanaugh K."/>
            <person name="Magill C."/>
            <person name="Michelmore R."/>
        </authorList>
    </citation>
    <scope>NUCLEOTIDE SEQUENCE [LARGE SCALE GENOMIC DNA]</scope>
    <source>
        <strain evidence="1">P6</strain>
    </source>
</reference>
<proteinExistence type="predicted"/>
<dbReference type="Proteomes" id="UP001163321">
    <property type="component" value="Chromosome 5"/>
</dbReference>
<sequence>MESVHEIKLDLTFSGVVIRQRGREESERERRSHHTTNDIMRCSCPEPRHCHFRVPSSTRIGCPFRAF</sequence>
<gene>
    <name evidence="1" type="ORF">PsorP6_009786</name>
</gene>
<protein>
    <submittedName>
        <fullName evidence="1">Uncharacterized protein</fullName>
    </submittedName>
</protein>
<comment type="caution">
    <text evidence="1">The sequence shown here is derived from an EMBL/GenBank/DDBJ whole genome shotgun (WGS) entry which is preliminary data.</text>
</comment>
<evidence type="ECO:0000313" key="1">
    <source>
        <dbReference type="EMBL" id="KAI9911402.1"/>
    </source>
</evidence>
<keyword evidence="2" id="KW-1185">Reference proteome</keyword>